<proteinExistence type="predicted"/>
<dbReference type="Proteomes" id="UP001243757">
    <property type="component" value="Unassembled WGS sequence"/>
</dbReference>
<reference evidence="2 3" key="1">
    <citation type="submission" date="2023-05" db="EMBL/GenBank/DDBJ databases">
        <title>Pseudodonghicola sp. nov.</title>
        <authorList>
            <person name="Huang J."/>
        </authorList>
    </citation>
    <scope>NUCLEOTIDE SEQUENCE [LARGE SCALE GENOMIC DNA]</scope>
    <source>
        <strain evidence="2 3">IC7</strain>
    </source>
</reference>
<comment type="caution">
    <text evidence="2">The sequence shown here is derived from an EMBL/GenBank/DDBJ whole genome shotgun (WGS) entry which is preliminary data.</text>
</comment>
<dbReference type="EMBL" id="JASNJD010000024">
    <property type="protein sequence ID" value="MDK3020347.1"/>
    <property type="molecule type" value="Genomic_DNA"/>
</dbReference>
<keyword evidence="3" id="KW-1185">Reference proteome</keyword>
<name>A0ABT7F6W2_9RHOB</name>
<protein>
    <submittedName>
        <fullName evidence="2">Uncharacterized protein</fullName>
    </submittedName>
</protein>
<organism evidence="2 3">
    <name type="scientific">Pseudodonghicola flavimaris</name>
    <dbReference type="NCBI Taxonomy" id="3050036"/>
    <lineage>
        <taxon>Bacteria</taxon>
        <taxon>Pseudomonadati</taxon>
        <taxon>Pseudomonadota</taxon>
        <taxon>Alphaproteobacteria</taxon>
        <taxon>Rhodobacterales</taxon>
        <taxon>Paracoccaceae</taxon>
        <taxon>Pseudodonghicola</taxon>
    </lineage>
</organism>
<evidence type="ECO:0000313" key="2">
    <source>
        <dbReference type="EMBL" id="MDK3020347.1"/>
    </source>
</evidence>
<accession>A0ABT7F6W2</accession>
<keyword evidence="1" id="KW-0732">Signal</keyword>
<dbReference type="RefSeq" id="WP_284483034.1">
    <property type="nucleotide sequence ID" value="NZ_JASNJD010000024.1"/>
</dbReference>
<sequence>MTRAMLAAVAAMAGTIAALSLGAPAAAFDVGETQRCIWRCLSGSPGAASREYNQCVARNCSGEEAPGTAAIPVLRGGWRSGLAADGITYYAGATLSDSDPTGVYFMCAPGQAGYLMLYGSGAAAGIFSFGIGRARYPMPFDRRRQELTVTLMPGAAVLQAMAQGSWLVVRDGAGQPMLAGSLAGAGQALRQAQALCYR</sequence>
<evidence type="ECO:0000256" key="1">
    <source>
        <dbReference type="SAM" id="SignalP"/>
    </source>
</evidence>
<gene>
    <name evidence="2" type="ORF">QO033_21900</name>
</gene>
<feature type="chain" id="PRO_5047531618" evidence="1">
    <location>
        <begin position="26"/>
        <end position="198"/>
    </location>
</feature>
<evidence type="ECO:0000313" key="3">
    <source>
        <dbReference type="Proteomes" id="UP001243757"/>
    </source>
</evidence>
<feature type="signal peptide" evidence="1">
    <location>
        <begin position="1"/>
        <end position="25"/>
    </location>
</feature>